<dbReference type="Pfam" id="PF02625">
    <property type="entry name" value="XdhC_CoxI"/>
    <property type="match status" value="1"/>
</dbReference>
<dbReference type="STRING" id="1121449.SAMN02745704_01819"/>
<proteinExistence type="predicted"/>
<dbReference type="OrthoDB" id="9815497at2"/>
<organism evidence="3 4">
    <name type="scientific">Paucidesulfovibrio gracilis DSM 16080</name>
    <dbReference type="NCBI Taxonomy" id="1121449"/>
    <lineage>
        <taxon>Bacteria</taxon>
        <taxon>Pseudomonadati</taxon>
        <taxon>Thermodesulfobacteriota</taxon>
        <taxon>Desulfovibrionia</taxon>
        <taxon>Desulfovibrionales</taxon>
        <taxon>Desulfovibrionaceae</taxon>
        <taxon>Paucidesulfovibrio</taxon>
    </lineage>
</organism>
<dbReference type="Proteomes" id="UP000190027">
    <property type="component" value="Unassembled WGS sequence"/>
</dbReference>
<dbReference type="PANTHER" id="PTHR30388">
    <property type="entry name" value="ALDEHYDE OXIDOREDUCTASE MOLYBDENUM COFACTOR ASSEMBLY PROTEIN"/>
    <property type="match status" value="1"/>
</dbReference>
<evidence type="ECO:0000259" key="1">
    <source>
        <dbReference type="Pfam" id="PF02625"/>
    </source>
</evidence>
<dbReference type="NCBIfam" id="NF045664">
    <property type="entry name" value="XdhC_rel_AOR"/>
    <property type="match status" value="1"/>
</dbReference>
<evidence type="ECO:0000313" key="4">
    <source>
        <dbReference type="Proteomes" id="UP000190027"/>
    </source>
</evidence>
<feature type="domain" description="XdhC Rossmann" evidence="2">
    <location>
        <begin position="207"/>
        <end position="349"/>
    </location>
</feature>
<accession>A0A1T4X5U1</accession>
<keyword evidence="4" id="KW-1185">Reference proteome</keyword>
<gene>
    <name evidence="3" type="ORF">SAMN02745704_01819</name>
</gene>
<sequence>MTHLLRDTLTLLDRGESVVLATIVDSHGSTPRSSGAKMTVRRPGCTGEGILGTVGGGITEAMAIREAGELFDTPPGTARLRELNLNRDLAAGTDMICGGEFRLLLEHVTPNSSAAKAMSIQNKALRHGRASILLVRLVQEDTQDNIRTADHEVVLQDQPEKANGNAIPDDVRGRLLHLTRSRGTVGLHCLDDQRFLAEPVYPPAPVFLYGAGHVSRCTAKLTAMMGFRTVVLDDREDFANQDRFPEADQIVVLDDFHNAVDPEVVKENAYVVILTRGHAHDKTVLGQALRTPARYVGMIGSKKKKNDVYAALGKEGFTDQDLERCHCPIGLAINVQTPEEIALSIVGELVHLRGAPGKQG</sequence>
<dbReference type="Gene3D" id="3.40.50.720">
    <property type="entry name" value="NAD(P)-binding Rossmann-like Domain"/>
    <property type="match status" value="1"/>
</dbReference>
<dbReference type="Pfam" id="PF13478">
    <property type="entry name" value="XdhC_C"/>
    <property type="match status" value="1"/>
</dbReference>
<dbReference type="RefSeq" id="WP_078717374.1">
    <property type="nucleotide sequence ID" value="NZ_FUYC01000007.1"/>
</dbReference>
<dbReference type="PANTHER" id="PTHR30388:SF6">
    <property type="entry name" value="XANTHINE DEHYDROGENASE SUBUNIT A-RELATED"/>
    <property type="match status" value="1"/>
</dbReference>
<feature type="domain" description="XdhC- CoxI" evidence="1">
    <location>
        <begin position="12"/>
        <end position="73"/>
    </location>
</feature>
<dbReference type="AlphaFoldDB" id="A0A1T4X5U1"/>
<dbReference type="InterPro" id="IPR027051">
    <property type="entry name" value="XdhC_Rossmann_dom"/>
</dbReference>
<name>A0A1T4X5U1_9BACT</name>
<protein>
    <submittedName>
        <fullName evidence="3">Xanthine dehydrogenase accessory factor</fullName>
    </submittedName>
</protein>
<dbReference type="InterPro" id="IPR003777">
    <property type="entry name" value="XdhC_CoxI"/>
</dbReference>
<dbReference type="EMBL" id="FUYC01000007">
    <property type="protein sequence ID" value="SKA84789.1"/>
    <property type="molecule type" value="Genomic_DNA"/>
</dbReference>
<evidence type="ECO:0000313" key="3">
    <source>
        <dbReference type="EMBL" id="SKA84789.1"/>
    </source>
</evidence>
<evidence type="ECO:0000259" key="2">
    <source>
        <dbReference type="Pfam" id="PF13478"/>
    </source>
</evidence>
<dbReference type="InterPro" id="IPR052698">
    <property type="entry name" value="MoCofactor_Util/Proc"/>
</dbReference>
<reference evidence="3 4" key="1">
    <citation type="submission" date="2017-02" db="EMBL/GenBank/DDBJ databases">
        <authorList>
            <person name="Peterson S.W."/>
        </authorList>
    </citation>
    <scope>NUCLEOTIDE SEQUENCE [LARGE SCALE GENOMIC DNA]</scope>
    <source>
        <strain evidence="3 4">DSM 16080</strain>
    </source>
</reference>